<comment type="caution">
    <text evidence="1">The sequence shown here is derived from an EMBL/GenBank/DDBJ whole genome shotgun (WGS) entry which is preliminary data.</text>
</comment>
<keyword evidence="2" id="KW-1185">Reference proteome</keyword>
<name>A4BVE4_9GAMM</name>
<accession>A4BVE4</accession>
<dbReference type="SUPFAM" id="SSF56784">
    <property type="entry name" value="HAD-like"/>
    <property type="match status" value="1"/>
</dbReference>
<dbReference type="InterPro" id="IPR036412">
    <property type="entry name" value="HAD-like_sf"/>
</dbReference>
<dbReference type="EMBL" id="AAOF01000025">
    <property type="protein sequence ID" value="EAR20329.1"/>
    <property type="molecule type" value="Genomic_DNA"/>
</dbReference>
<dbReference type="OrthoDB" id="9792518at2"/>
<evidence type="ECO:0000313" key="1">
    <source>
        <dbReference type="EMBL" id="EAR20329.1"/>
    </source>
</evidence>
<reference evidence="1 2" key="1">
    <citation type="submission" date="2006-02" db="EMBL/GenBank/DDBJ databases">
        <authorList>
            <person name="Waterbury J."/>
            <person name="Ferriera S."/>
            <person name="Johnson J."/>
            <person name="Kravitz S."/>
            <person name="Halpern A."/>
            <person name="Remington K."/>
            <person name="Beeson K."/>
            <person name="Tran B."/>
            <person name="Rogers Y.-H."/>
            <person name="Friedman R."/>
            <person name="Venter J.C."/>
        </authorList>
    </citation>
    <scope>NUCLEOTIDE SEQUENCE [LARGE SCALE GENOMIC DNA]</scope>
    <source>
        <strain evidence="1 2">Nb-231</strain>
    </source>
</reference>
<dbReference type="InterPro" id="IPR023214">
    <property type="entry name" value="HAD_sf"/>
</dbReference>
<dbReference type="Proteomes" id="UP000003374">
    <property type="component" value="Unassembled WGS sequence"/>
</dbReference>
<dbReference type="HOGENOM" id="CLU_556465_0_0_6"/>
<dbReference type="eggNOG" id="ENOG5033WUG">
    <property type="taxonomic scope" value="Bacteria"/>
</dbReference>
<organism evidence="1 2">
    <name type="scientific">Nitrococcus mobilis Nb-231</name>
    <dbReference type="NCBI Taxonomy" id="314278"/>
    <lineage>
        <taxon>Bacteria</taxon>
        <taxon>Pseudomonadati</taxon>
        <taxon>Pseudomonadota</taxon>
        <taxon>Gammaproteobacteria</taxon>
        <taxon>Chromatiales</taxon>
        <taxon>Ectothiorhodospiraceae</taxon>
        <taxon>Nitrococcus</taxon>
    </lineage>
</organism>
<protein>
    <submittedName>
        <fullName evidence="1">Uncharacterized protein</fullName>
    </submittedName>
</protein>
<sequence length="490" mass="56040">MQNWMRALALHYERIRARNPQDSLLIVFDIDGTILDTRYLLRYLLQSYDYHHNTRHCAGLTLEELAIHENRLHRLLQRRGIAADQIERIEAFYRRHRWSTKAVLEAHRPYRGVLEIIRWFQMQPRTEVGLNSGRPEGLRLATLRSLNALGEEYRVRFRSDLLHLNSDPAGRDIAKAKIEGIHAFRTAGYRIIAVVDNEPANLAAVTEANPAAEILPLHANTLFESKRMLSPQGTVRGHSYDITALITERRLPQHVQFVWNGIDNERELQRFLASEVHWAECTVRRHPVDGALHTRQTALPSTLFATHDHALPLARLLDTLRNRQRRLRLDLSTQPELLDATLELLRGYDGLEQADFWFAGTMDGLQASGFKRLANDFVGAIIECRADFLAPLTVAAPNRARGLIAMLQDWGVNRFGVAWSAPHKSRLLDLMDRCATDAHIIGVPNLEAFLRTSLLQPRSISSAFDFQLWQPGSHRYRSSPIRPMSQAAPF</sequence>
<dbReference type="AlphaFoldDB" id="A4BVE4"/>
<gene>
    <name evidence="1" type="ORF">NB231_03015</name>
</gene>
<evidence type="ECO:0000313" key="2">
    <source>
        <dbReference type="Proteomes" id="UP000003374"/>
    </source>
</evidence>
<dbReference type="RefSeq" id="WP_004999617.1">
    <property type="nucleotide sequence ID" value="NZ_CH672427.1"/>
</dbReference>
<proteinExistence type="predicted"/>
<dbReference type="Gene3D" id="3.40.50.1000">
    <property type="entry name" value="HAD superfamily/HAD-like"/>
    <property type="match status" value="1"/>
</dbReference>